<reference evidence="1" key="1">
    <citation type="journal article" date="2014" name="Front. Microbiol.">
        <title>High frequency of phylogenetically diverse reductive dehalogenase-homologous genes in deep subseafloor sedimentary metagenomes.</title>
        <authorList>
            <person name="Kawai M."/>
            <person name="Futagami T."/>
            <person name="Toyoda A."/>
            <person name="Takaki Y."/>
            <person name="Nishi S."/>
            <person name="Hori S."/>
            <person name="Arai W."/>
            <person name="Tsubouchi T."/>
            <person name="Morono Y."/>
            <person name="Uchiyama I."/>
            <person name="Ito T."/>
            <person name="Fujiyama A."/>
            <person name="Inagaki F."/>
            <person name="Takami H."/>
        </authorList>
    </citation>
    <scope>NUCLEOTIDE SEQUENCE</scope>
    <source>
        <strain evidence="1">Expedition CK06-06</strain>
    </source>
</reference>
<organism evidence="1">
    <name type="scientific">marine sediment metagenome</name>
    <dbReference type="NCBI Taxonomy" id="412755"/>
    <lineage>
        <taxon>unclassified sequences</taxon>
        <taxon>metagenomes</taxon>
        <taxon>ecological metagenomes</taxon>
    </lineage>
</organism>
<proteinExistence type="predicted"/>
<protein>
    <submittedName>
        <fullName evidence="1">Uncharacterized protein</fullName>
    </submittedName>
</protein>
<evidence type="ECO:0000313" key="1">
    <source>
        <dbReference type="EMBL" id="GAG04825.1"/>
    </source>
</evidence>
<name>X0UGV2_9ZZZZ</name>
<dbReference type="EMBL" id="BARS01028126">
    <property type="protein sequence ID" value="GAG04825.1"/>
    <property type="molecule type" value="Genomic_DNA"/>
</dbReference>
<sequence length="51" mass="6019">MEASKDFVRLGEIKEKILNEIDKSIEHHAAPNTVMWLKALKEVNFQIRRLK</sequence>
<accession>X0UGV2</accession>
<dbReference type="AlphaFoldDB" id="X0UGV2"/>
<gene>
    <name evidence="1" type="ORF">S01H1_44113</name>
</gene>
<comment type="caution">
    <text evidence="1">The sequence shown here is derived from an EMBL/GenBank/DDBJ whole genome shotgun (WGS) entry which is preliminary data.</text>
</comment>